<dbReference type="OrthoDB" id="282744at2"/>
<organism evidence="5 6">
    <name type="scientific">Candidatus Pantoea varia</name>
    <dbReference type="NCBI Taxonomy" id="1881036"/>
    <lineage>
        <taxon>Bacteria</taxon>
        <taxon>Pseudomonadati</taxon>
        <taxon>Pseudomonadota</taxon>
        <taxon>Gammaproteobacteria</taxon>
        <taxon>Enterobacterales</taxon>
        <taxon>Erwiniaceae</taxon>
        <taxon>Pantoea</taxon>
    </lineage>
</organism>
<evidence type="ECO:0000313" key="6">
    <source>
        <dbReference type="Proteomes" id="UP000198968"/>
    </source>
</evidence>
<evidence type="ECO:0000256" key="3">
    <source>
        <dbReference type="ARBA" id="ARBA00023163"/>
    </source>
</evidence>
<protein>
    <submittedName>
        <fullName evidence="5">AraC family of transcriptional regulator, multidrug resistance transcriptional activator</fullName>
    </submittedName>
</protein>
<dbReference type="InterPro" id="IPR009057">
    <property type="entry name" value="Homeodomain-like_sf"/>
</dbReference>
<dbReference type="RefSeq" id="WP_090965048.1">
    <property type="nucleotide sequence ID" value="NZ_FOVG01000003.1"/>
</dbReference>
<dbReference type="SMART" id="SM00342">
    <property type="entry name" value="HTH_ARAC"/>
    <property type="match status" value="1"/>
</dbReference>
<keyword evidence="6" id="KW-1185">Reference proteome</keyword>
<dbReference type="Gene3D" id="1.10.10.60">
    <property type="entry name" value="Homeodomain-like"/>
    <property type="match status" value="2"/>
</dbReference>
<dbReference type="InterPro" id="IPR018062">
    <property type="entry name" value="HTH_AraC-typ_CS"/>
</dbReference>
<keyword evidence="1" id="KW-0805">Transcription regulation</keyword>
<dbReference type="InterPro" id="IPR018060">
    <property type="entry name" value="HTH_AraC"/>
</dbReference>
<dbReference type="GO" id="GO:0003700">
    <property type="term" value="F:DNA-binding transcription factor activity"/>
    <property type="evidence" value="ECO:0007669"/>
    <property type="project" value="InterPro"/>
</dbReference>
<dbReference type="EMBL" id="FOVG01000003">
    <property type="protein sequence ID" value="SFO13441.1"/>
    <property type="molecule type" value="Genomic_DNA"/>
</dbReference>
<evidence type="ECO:0000259" key="4">
    <source>
        <dbReference type="PROSITE" id="PS01124"/>
    </source>
</evidence>
<dbReference type="PRINTS" id="PR00032">
    <property type="entry name" value="HTHARAC"/>
</dbReference>
<dbReference type="GO" id="GO:0043565">
    <property type="term" value="F:sequence-specific DNA binding"/>
    <property type="evidence" value="ECO:0007669"/>
    <property type="project" value="InterPro"/>
</dbReference>
<proteinExistence type="predicted"/>
<dbReference type="AlphaFoldDB" id="A0A1I5EQY9"/>
<dbReference type="Pfam" id="PF12833">
    <property type="entry name" value="HTH_18"/>
    <property type="match status" value="1"/>
</dbReference>
<evidence type="ECO:0000256" key="1">
    <source>
        <dbReference type="ARBA" id="ARBA00023015"/>
    </source>
</evidence>
<dbReference type="PROSITE" id="PS01124">
    <property type="entry name" value="HTH_ARAC_FAMILY_2"/>
    <property type="match status" value="1"/>
</dbReference>
<dbReference type="InterPro" id="IPR020449">
    <property type="entry name" value="Tscrpt_reg_AraC-type_HTH"/>
</dbReference>
<accession>A0A1I5EQY9</accession>
<name>A0A1I5EQY9_9GAMM</name>
<dbReference type="PANTHER" id="PTHR47504">
    <property type="entry name" value="RIGHT ORIGIN-BINDING PROTEIN"/>
    <property type="match status" value="1"/>
</dbReference>
<dbReference type="Proteomes" id="UP000198968">
    <property type="component" value="Unassembled WGS sequence"/>
</dbReference>
<reference evidence="6" key="1">
    <citation type="submission" date="2016-10" db="EMBL/GenBank/DDBJ databases">
        <authorList>
            <person name="Varghese N."/>
            <person name="Submissions S."/>
        </authorList>
    </citation>
    <scope>NUCLEOTIDE SEQUENCE [LARGE SCALE GENOMIC DNA]</scope>
    <source>
        <strain evidence="6">OV426</strain>
    </source>
</reference>
<dbReference type="InterPro" id="IPR050959">
    <property type="entry name" value="MarA-like"/>
</dbReference>
<sequence length="115" mass="13650">MSDKFGEAVINDLKMWIERNLHMKLNINDVAAHSGYSKFYIQRLFRKVTGESIARHIRERKLEHARRDLESSNLSVLEIAHKYGFDTQQLFTRVFKKRFSIPPASYRQCHLKDIL</sequence>
<keyword evidence="2" id="KW-0238">DNA-binding</keyword>
<evidence type="ECO:0000313" key="5">
    <source>
        <dbReference type="EMBL" id="SFO13441.1"/>
    </source>
</evidence>
<keyword evidence="3" id="KW-0804">Transcription</keyword>
<dbReference type="PROSITE" id="PS00041">
    <property type="entry name" value="HTH_ARAC_FAMILY_1"/>
    <property type="match status" value="1"/>
</dbReference>
<dbReference type="PANTHER" id="PTHR47504:SF5">
    <property type="entry name" value="RIGHT ORIGIN-BINDING PROTEIN"/>
    <property type="match status" value="1"/>
</dbReference>
<gene>
    <name evidence="5" type="ORF">SAMN05428971_3048</name>
</gene>
<dbReference type="SUPFAM" id="SSF46689">
    <property type="entry name" value="Homeodomain-like"/>
    <property type="match status" value="2"/>
</dbReference>
<feature type="domain" description="HTH araC/xylS-type" evidence="4">
    <location>
        <begin position="11"/>
        <end position="109"/>
    </location>
</feature>
<evidence type="ECO:0000256" key="2">
    <source>
        <dbReference type="ARBA" id="ARBA00023125"/>
    </source>
</evidence>